<accession>A0A4R1BSA8</accession>
<dbReference type="OrthoDB" id="5244416at2"/>
<comment type="caution">
    <text evidence="1">The sequence shown here is derived from an EMBL/GenBank/DDBJ whole genome shotgun (WGS) entry which is preliminary data.</text>
</comment>
<dbReference type="RefSeq" id="WP_132687123.1">
    <property type="nucleotide sequence ID" value="NZ_SKBU01000001.1"/>
</dbReference>
<reference evidence="1 2" key="1">
    <citation type="submission" date="2019-03" db="EMBL/GenBank/DDBJ databases">
        <title>Whole genome sequence of a novel Rubrobacter taiwanensis strain, isolated from Yellowstone National Park.</title>
        <authorList>
            <person name="Freed S."/>
            <person name="Ramaley R.F."/>
            <person name="Kyndt J.A."/>
        </authorList>
    </citation>
    <scope>NUCLEOTIDE SEQUENCE [LARGE SCALE GENOMIC DNA]</scope>
    <source>
        <strain evidence="1 2">Yellowstone</strain>
    </source>
</reference>
<name>A0A4R1BSA8_9ACTN</name>
<dbReference type="Proteomes" id="UP000295244">
    <property type="component" value="Unassembled WGS sequence"/>
</dbReference>
<sequence length="151" mass="17719">MDLEGVREWVRAAERARDEVYPLLEVDREFGEILLDERQREVYRRRRILYEVQEATRRVAGERPEMILVTYDAAGDRYECRLFYKQAGAVRGLERFSVAARLEDVLEFGSHADPNVRLASEKIGEFHALRLRRAEEGEIAPSRRVFYASEL</sequence>
<organism evidence="1 2">
    <name type="scientific">Rubrobacter taiwanensis</name>
    <dbReference type="NCBI Taxonomy" id="185139"/>
    <lineage>
        <taxon>Bacteria</taxon>
        <taxon>Bacillati</taxon>
        <taxon>Actinomycetota</taxon>
        <taxon>Rubrobacteria</taxon>
        <taxon>Rubrobacterales</taxon>
        <taxon>Rubrobacteraceae</taxon>
        <taxon>Rubrobacter</taxon>
    </lineage>
</organism>
<protein>
    <submittedName>
        <fullName evidence="1">Uncharacterized protein</fullName>
    </submittedName>
</protein>
<evidence type="ECO:0000313" key="2">
    <source>
        <dbReference type="Proteomes" id="UP000295244"/>
    </source>
</evidence>
<gene>
    <name evidence="1" type="ORF">E0L93_00310</name>
</gene>
<dbReference type="AlphaFoldDB" id="A0A4R1BSA8"/>
<dbReference type="EMBL" id="SKBU01000001">
    <property type="protein sequence ID" value="TCJ20709.1"/>
    <property type="molecule type" value="Genomic_DNA"/>
</dbReference>
<proteinExistence type="predicted"/>
<keyword evidence="2" id="KW-1185">Reference proteome</keyword>
<evidence type="ECO:0000313" key="1">
    <source>
        <dbReference type="EMBL" id="TCJ20709.1"/>
    </source>
</evidence>